<accession>A0A850LN85</accession>
<dbReference type="InterPro" id="IPR036621">
    <property type="entry name" value="Anticodon-bd_dom_sf"/>
</dbReference>
<dbReference type="InterPro" id="IPR004154">
    <property type="entry name" value="Anticodon-bd"/>
</dbReference>
<comment type="caution">
    <text evidence="6">The sequence shown here is derived from an EMBL/GenBank/DDBJ whole genome shotgun (WGS) entry which is preliminary data.</text>
</comment>
<keyword evidence="1 6" id="KW-0436">Ligase</keyword>
<proteinExistence type="predicted"/>
<evidence type="ECO:0000256" key="4">
    <source>
        <dbReference type="ARBA" id="ARBA00023146"/>
    </source>
</evidence>
<keyword evidence="4" id="KW-0030">Aminoacyl-tRNA synthetase</keyword>
<dbReference type="EMBL" id="JABXIY010000068">
    <property type="protein sequence ID" value="NVK99423.1"/>
    <property type="molecule type" value="Genomic_DNA"/>
</dbReference>
<organism evidence="6 7">
    <name type="scientific">Ruegeria pomeroyi</name>
    <dbReference type="NCBI Taxonomy" id="89184"/>
    <lineage>
        <taxon>Bacteria</taxon>
        <taxon>Pseudomonadati</taxon>
        <taxon>Pseudomonadota</taxon>
        <taxon>Alphaproteobacteria</taxon>
        <taxon>Rhodobacterales</taxon>
        <taxon>Roseobacteraceae</taxon>
        <taxon>Ruegeria</taxon>
    </lineage>
</organism>
<feature type="domain" description="Anticodon-binding" evidence="5">
    <location>
        <begin position="1"/>
        <end position="49"/>
    </location>
</feature>
<evidence type="ECO:0000313" key="6">
    <source>
        <dbReference type="EMBL" id="NVK99423.1"/>
    </source>
</evidence>
<dbReference type="Pfam" id="PF03129">
    <property type="entry name" value="HGTP_anticodon"/>
    <property type="match status" value="1"/>
</dbReference>
<sequence>KFATMDLIGLPWRITVGPRGLKNGVVELTSRKTGESVELSPEEAVKKVADIYAPHHPHLSREEPMAGRSFHTWL</sequence>
<name>A0A850LN85_9RHOB</name>
<dbReference type="RefSeq" id="WP_278423133.1">
    <property type="nucleotide sequence ID" value="NZ_JABXIY010000068.1"/>
</dbReference>
<protein>
    <submittedName>
        <fullName evidence="6">Proline--tRNA ligase</fullName>
        <ecNumber evidence="6">6.1.1.15</ecNumber>
    </submittedName>
</protein>
<dbReference type="Gene3D" id="3.40.50.800">
    <property type="entry name" value="Anticodon-binding domain"/>
    <property type="match status" value="1"/>
</dbReference>
<evidence type="ECO:0000256" key="3">
    <source>
        <dbReference type="ARBA" id="ARBA00022917"/>
    </source>
</evidence>
<dbReference type="AlphaFoldDB" id="A0A850LN85"/>
<feature type="non-terminal residue" evidence="6">
    <location>
        <position position="1"/>
    </location>
</feature>
<dbReference type="SUPFAM" id="SSF52954">
    <property type="entry name" value="Class II aaRS ABD-related"/>
    <property type="match status" value="1"/>
</dbReference>
<dbReference type="GO" id="GO:0004827">
    <property type="term" value="F:proline-tRNA ligase activity"/>
    <property type="evidence" value="ECO:0007669"/>
    <property type="project" value="UniProtKB-EC"/>
</dbReference>
<dbReference type="Proteomes" id="UP000565723">
    <property type="component" value="Unassembled WGS sequence"/>
</dbReference>
<reference evidence="6 7" key="1">
    <citation type="journal article" date="2020" name="Proc. Natl. Acad. Sci. U.S.A.">
        <title>Ecological drivers of bacterial community assembly in synthetic phycospheres.</title>
        <authorList>
            <person name="Fu H."/>
            <person name="Uchimiya M."/>
            <person name="Gore J."/>
            <person name="Moran M.A."/>
        </authorList>
    </citation>
    <scope>NUCLEOTIDE SEQUENCE [LARGE SCALE GENOMIC DNA]</scope>
    <source>
        <strain evidence="6">HF-Din03</strain>
    </source>
</reference>
<keyword evidence="2" id="KW-0547">Nucleotide-binding</keyword>
<evidence type="ECO:0000313" key="7">
    <source>
        <dbReference type="Proteomes" id="UP000565723"/>
    </source>
</evidence>
<evidence type="ECO:0000259" key="5">
    <source>
        <dbReference type="Pfam" id="PF03129"/>
    </source>
</evidence>
<dbReference type="GO" id="GO:0005524">
    <property type="term" value="F:ATP binding"/>
    <property type="evidence" value="ECO:0007669"/>
    <property type="project" value="UniProtKB-KW"/>
</dbReference>
<gene>
    <name evidence="6" type="ORF">HW564_21070</name>
</gene>
<keyword evidence="3" id="KW-0648">Protein biosynthesis</keyword>
<dbReference type="EC" id="6.1.1.15" evidence="6"/>
<keyword evidence="2" id="KW-0067">ATP-binding</keyword>
<dbReference type="GO" id="GO:0006418">
    <property type="term" value="P:tRNA aminoacylation for protein translation"/>
    <property type="evidence" value="ECO:0007669"/>
    <property type="project" value="UniProtKB-ARBA"/>
</dbReference>
<evidence type="ECO:0000256" key="2">
    <source>
        <dbReference type="ARBA" id="ARBA00022840"/>
    </source>
</evidence>
<evidence type="ECO:0000256" key="1">
    <source>
        <dbReference type="ARBA" id="ARBA00022598"/>
    </source>
</evidence>